<gene>
    <name evidence="4" type="ORF">TWF106_006274</name>
    <name evidence="5" type="ORF">TWF191_008673</name>
    <name evidence="3" type="ORF">TWF788_008914</name>
</gene>
<reference evidence="6 7" key="1">
    <citation type="submission" date="2019-06" db="EMBL/GenBank/DDBJ databases">
        <authorList>
            <person name="Palmer J.M."/>
        </authorList>
    </citation>
    <scope>NUCLEOTIDE SEQUENCE [LARGE SCALE GENOMIC DNA]</scope>
    <source>
        <strain evidence="4 6">TWF106</strain>
        <strain evidence="5 8">TWF191</strain>
        <strain evidence="3 7">TWF788</strain>
    </source>
</reference>
<keyword evidence="2" id="KW-1133">Transmembrane helix</keyword>
<proteinExistence type="predicted"/>
<feature type="transmembrane region" description="Helical" evidence="2">
    <location>
        <begin position="113"/>
        <end position="141"/>
    </location>
</feature>
<dbReference type="Proteomes" id="UP000479691">
    <property type="component" value="Unassembled WGS sequence"/>
</dbReference>
<evidence type="ECO:0000313" key="8">
    <source>
        <dbReference type="Proteomes" id="UP000483672"/>
    </source>
</evidence>
<feature type="region of interest" description="Disordered" evidence="1">
    <location>
        <begin position="1"/>
        <end position="25"/>
    </location>
</feature>
<evidence type="ECO:0000313" key="4">
    <source>
        <dbReference type="EMBL" id="KAF3228754.1"/>
    </source>
</evidence>
<evidence type="ECO:0000313" key="6">
    <source>
        <dbReference type="Proteomes" id="UP000472727"/>
    </source>
</evidence>
<keyword evidence="2" id="KW-0472">Membrane</keyword>
<dbReference type="Proteomes" id="UP000472727">
    <property type="component" value="Unassembled WGS sequence"/>
</dbReference>
<evidence type="ECO:0000313" key="3">
    <source>
        <dbReference type="EMBL" id="KAF3173541.1"/>
    </source>
</evidence>
<keyword evidence="2" id="KW-0812">Transmembrane</keyword>
<evidence type="ECO:0000313" key="5">
    <source>
        <dbReference type="EMBL" id="KAF3230832.1"/>
    </source>
</evidence>
<dbReference type="AlphaFoldDB" id="A0A6G1MA27"/>
<evidence type="ECO:0000256" key="2">
    <source>
        <dbReference type="SAM" id="Phobius"/>
    </source>
</evidence>
<accession>A0A6G1MA27</accession>
<name>A0A6G1MA27_ORBOL</name>
<dbReference type="Proteomes" id="UP000483672">
    <property type="component" value="Unassembled WGS sequence"/>
</dbReference>
<comment type="caution">
    <text evidence="4">The sequence shown here is derived from an EMBL/GenBank/DDBJ whole genome shotgun (WGS) entry which is preliminary data.</text>
</comment>
<dbReference type="EMBL" id="WIWS01000003">
    <property type="protein sequence ID" value="KAF3228754.1"/>
    <property type="molecule type" value="Genomic_DNA"/>
</dbReference>
<dbReference type="EMBL" id="JAABOE010000059">
    <property type="protein sequence ID" value="KAF3173541.1"/>
    <property type="molecule type" value="Genomic_DNA"/>
</dbReference>
<dbReference type="EMBL" id="WIPF01000006">
    <property type="protein sequence ID" value="KAF3230832.1"/>
    <property type="molecule type" value="Genomic_DNA"/>
</dbReference>
<evidence type="ECO:0000313" key="7">
    <source>
        <dbReference type="Proteomes" id="UP000479691"/>
    </source>
</evidence>
<organism evidence="4 6">
    <name type="scientific">Orbilia oligospora</name>
    <name type="common">Nematode-trapping fungus</name>
    <name type="synonym">Arthrobotrys oligospora</name>
    <dbReference type="NCBI Taxonomy" id="2813651"/>
    <lineage>
        <taxon>Eukaryota</taxon>
        <taxon>Fungi</taxon>
        <taxon>Dikarya</taxon>
        <taxon>Ascomycota</taxon>
        <taxon>Pezizomycotina</taxon>
        <taxon>Orbiliomycetes</taxon>
        <taxon>Orbiliales</taxon>
        <taxon>Orbiliaceae</taxon>
        <taxon>Orbilia</taxon>
    </lineage>
</organism>
<protein>
    <submittedName>
        <fullName evidence="4">Uncharacterized protein</fullName>
    </submittedName>
</protein>
<feature type="transmembrane region" description="Helical" evidence="2">
    <location>
        <begin position="82"/>
        <end position="101"/>
    </location>
</feature>
<evidence type="ECO:0000256" key="1">
    <source>
        <dbReference type="SAM" id="MobiDB-lite"/>
    </source>
</evidence>
<sequence length="185" mass="21535">MSKPPSYDDMDTDASVENRRTRNPLNKPDEWLQRFLISKKILKGKRYTCPSRDDCRHDHRKLRPLLASFCGIITVTKYSLKFIYTVTFFLALFFYFQYLTFKNKEAAKARKDVAYALLIVAYVMVPGILITSWMSMVYEIVDRVHRLGVLGTWRFPKRGGSFVVDLAVGAIMAVAFWGVWMVDRK</sequence>
<feature type="transmembrane region" description="Helical" evidence="2">
    <location>
        <begin position="161"/>
        <end position="182"/>
    </location>
</feature>